<evidence type="ECO:0000313" key="2">
    <source>
        <dbReference type="Proteomes" id="UP000275408"/>
    </source>
</evidence>
<dbReference type="EMBL" id="RCHS01004219">
    <property type="protein sequence ID" value="RMX36755.1"/>
    <property type="molecule type" value="Genomic_DNA"/>
</dbReference>
<sequence length="136" mass="15029">MTSKGQRPEQALAWCGLAEEIICKGAYDLSAYLANILSPLRGKSDYTVTSSAHFVSTVSNETILDDEIMVSFDVESLFTNVPIDAVVEAALQKVENDPSLANSITLTPARRYRDLCCFRACPKHRIQAPLEQSKVY</sequence>
<proteinExistence type="predicted"/>
<accession>A0A3M6T5Q0</accession>
<dbReference type="OrthoDB" id="10058907at2759"/>
<organism evidence="1 2">
    <name type="scientific">Pocillopora damicornis</name>
    <name type="common">Cauliflower coral</name>
    <name type="synonym">Millepora damicornis</name>
    <dbReference type="NCBI Taxonomy" id="46731"/>
    <lineage>
        <taxon>Eukaryota</taxon>
        <taxon>Metazoa</taxon>
        <taxon>Cnidaria</taxon>
        <taxon>Anthozoa</taxon>
        <taxon>Hexacorallia</taxon>
        <taxon>Scleractinia</taxon>
        <taxon>Astrocoeniina</taxon>
        <taxon>Pocilloporidae</taxon>
        <taxon>Pocillopora</taxon>
    </lineage>
</organism>
<dbReference type="Proteomes" id="UP000275408">
    <property type="component" value="Unassembled WGS sequence"/>
</dbReference>
<gene>
    <name evidence="1" type="ORF">pdam_00023132</name>
</gene>
<name>A0A3M6T5Q0_POCDA</name>
<evidence type="ECO:0000313" key="1">
    <source>
        <dbReference type="EMBL" id="RMX36755.1"/>
    </source>
</evidence>
<dbReference type="AlphaFoldDB" id="A0A3M6T5Q0"/>
<protein>
    <submittedName>
        <fullName evidence="1">Uncharacterized protein</fullName>
    </submittedName>
</protein>
<reference evidence="1 2" key="1">
    <citation type="journal article" date="2018" name="Sci. Rep.">
        <title>Comparative analysis of the Pocillopora damicornis genome highlights role of immune system in coral evolution.</title>
        <authorList>
            <person name="Cunning R."/>
            <person name="Bay R.A."/>
            <person name="Gillette P."/>
            <person name="Baker A.C."/>
            <person name="Traylor-Knowles N."/>
        </authorList>
    </citation>
    <scope>NUCLEOTIDE SEQUENCE [LARGE SCALE GENOMIC DNA]</scope>
    <source>
        <strain evidence="1">RSMAS</strain>
        <tissue evidence="1">Whole animal</tissue>
    </source>
</reference>
<comment type="caution">
    <text evidence="1">The sequence shown here is derived from an EMBL/GenBank/DDBJ whole genome shotgun (WGS) entry which is preliminary data.</text>
</comment>
<keyword evidence="2" id="KW-1185">Reference proteome</keyword>